<keyword evidence="1" id="KW-1133">Transmembrane helix</keyword>
<evidence type="ECO:0000313" key="2">
    <source>
        <dbReference type="EMBL" id="ORC29897.1"/>
    </source>
</evidence>
<dbReference type="Proteomes" id="UP000192343">
    <property type="component" value="Unassembled WGS sequence"/>
</dbReference>
<dbReference type="STRING" id="1963862.B4O97_18775"/>
<dbReference type="AlphaFoldDB" id="A0A1Y1RSZ3"/>
<reference evidence="2 3" key="1">
    <citation type="submission" date="2017-03" db="EMBL/GenBank/DDBJ databases">
        <title>Draft Genome sequence of Marispirochaeta sp. strain JC444.</title>
        <authorList>
            <person name="Shivani Y."/>
            <person name="Subhash Y."/>
            <person name="Sasikala C."/>
            <person name="Ramana C."/>
        </authorList>
    </citation>
    <scope>NUCLEOTIDE SEQUENCE [LARGE SCALE GENOMIC DNA]</scope>
    <source>
        <strain evidence="2 3">JC444</strain>
    </source>
</reference>
<sequence>MSAIAFALIPKALHELPSGLIIVVFLAGTFSFMGLDMLSTRIGGSIAQVVSMMMDFIPEALALGASFAYDHKFGLLLAIFIGLQNLPEGFNSYVELREKMRRRSVLALLLALSTVGIVASLTGEMLLKDNLKVIHSIMLLAGGGILYLIFQDIAPMSKRKNDWVPATGACVGFLIGMLGDKIL</sequence>
<keyword evidence="1" id="KW-0812">Transmembrane</keyword>
<feature type="transmembrane region" description="Helical" evidence="1">
    <location>
        <begin position="106"/>
        <end position="127"/>
    </location>
</feature>
<protein>
    <recommendedName>
        <fullName evidence="4">Divalent cation transporter</fullName>
    </recommendedName>
</protein>
<evidence type="ECO:0000313" key="3">
    <source>
        <dbReference type="Proteomes" id="UP000192343"/>
    </source>
</evidence>
<proteinExistence type="predicted"/>
<feature type="transmembrane region" description="Helical" evidence="1">
    <location>
        <begin position="20"/>
        <end position="38"/>
    </location>
</feature>
<comment type="caution">
    <text evidence="2">The sequence shown here is derived from an EMBL/GenBank/DDBJ whole genome shotgun (WGS) entry which is preliminary data.</text>
</comment>
<feature type="transmembrane region" description="Helical" evidence="1">
    <location>
        <begin position="133"/>
        <end position="150"/>
    </location>
</feature>
<keyword evidence="1" id="KW-0472">Membrane</keyword>
<dbReference type="EMBL" id="MWQY01000038">
    <property type="protein sequence ID" value="ORC29897.1"/>
    <property type="molecule type" value="Genomic_DNA"/>
</dbReference>
<organism evidence="2 3">
    <name type="scientific">Marispirochaeta aestuarii</name>
    <dbReference type="NCBI Taxonomy" id="1963862"/>
    <lineage>
        <taxon>Bacteria</taxon>
        <taxon>Pseudomonadati</taxon>
        <taxon>Spirochaetota</taxon>
        <taxon>Spirochaetia</taxon>
        <taxon>Spirochaetales</taxon>
        <taxon>Spirochaetaceae</taxon>
        <taxon>Marispirochaeta</taxon>
    </lineage>
</organism>
<accession>A0A1Y1RSZ3</accession>
<gene>
    <name evidence="2" type="ORF">B4O97_18775</name>
</gene>
<evidence type="ECO:0000256" key="1">
    <source>
        <dbReference type="SAM" id="Phobius"/>
    </source>
</evidence>
<evidence type="ECO:0008006" key="4">
    <source>
        <dbReference type="Google" id="ProtNLM"/>
    </source>
</evidence>
<name>A0A1Y1RSZ3_9SPIO</name>
<keyword evidence="3" id="KW-1185">Reference proteome</keyword>